<dbReference type="Proteomes" id="UP000586918">
    <property type="component" value="Unassembled WGS sequence"/>
</dbReference>
<comment type="similarity">
    <text evidence="3 7">Belongs to the IspD/TarI cytidylyltransferase family. IspD subfamily.</text>
</comment>
<dbReference type="EC" id="2.7.7.60" evidence="7"/>
<dbReference type="InterPro" id="IPR001228">
    <property type="entry name" value="IspD"/>
</dbReference>
<sequence length="250" mass="25266">MSVVAVVPAAGSGQRLGAALPKAFVPVGGVPILLRAVDGLLRSGVVDRVVVAVPAGQVGAARSLLAGRPVVVIVGGSDRTGSVRNALHAMDGASGGERAHGGERAGTRGGDAHTEDFGDIVLVHDAARPLTPPELTAAVVAAIRSGRHAVVPVLPLADTVKQVDGDGRVHGTVDRSVLRAVQTPQGFTRALLERAYDAAGSAATDDAGLVEALGESVHTVPGHASAFKITTPWDLQLAEMLLARTPEAGT</sequence>
<gene>
    <name evidence="7" type="primary">ispD</name>
    <name evidence="9" type="ORF">HF519_22175</name>
</gene>
<dbReference type="InterPro" id="IPR029044">
    <property type="entry name" value="Nucleotide-diphossugar_trans"/>
</dbReference>
<name>A0A848DP48_9PSEU</name>
<feature type="compositionally biased region" description="Basic and acidic residues" evidence="8">
    <location>
        <begin position="97"/>
        <end position="111"/>
    </location>
</feature>
<dbReference type="InterPro" id="IPR018294">
    <property type="entry name" value="ISPD_synthase_CS"/>
</dbReference>
<dbReference type="PANTHER" id="PTHR32125:SF4">
    <property type="entry name" value="2-C-METHYL-D-ERYTHRITOL 4-PHOSPHATE CYTIDYLYLTRANSFERASE, CHLOROPLASTIC"/>
    <property type="match status" value="1"/>
</dbReference>
<dbReference type="PROSITE" id="PS01295">
    <property type="entry name" value="ISPD"/>
    <property type="match status" value="1"/>
</dbReference>
<dbReference type="PANTHER" id="PTHR32125">
    <property type="entry name" value="2-C-METHYL-D-ERYTHRITOL 4-PHOSPHATE CYTIDYLYLTRANSFERASE, CHLOROPLASTIC"/>
    <property type="match status" value="1"/>
</dbReference>
<protein>
    <recommendedName>
        <fullName evidence="7">2-C-methyl-D-erythritol 4-phosphate cytidylyltransferase</fullName>
        <ecNumber evidence="7">2.7.7.60</ecNumber>
    </recommendedName>
    <alternativeName>
        <fullName evidence="7">4-diphosphocytidyl-2C-methyl-D-erythritol synthase</fullName>
    </alternativeName>
    <alternativeName>
        <fullName evidence="7">MEP cytidylyltransferase</fullName>
        <shortName evidence="7">MCT</shortName>
    </alternativeName>
</protein>
<dbReference type="FunFam" id="3.90.550.10:FF:000003">
    <property type="entry name" value="2-C-methyl-D-erythritol 4-phosphate cytidylyltransferase"/>
    <property type="match status" value="1"/>
</dbReference>
<dbReference type="AlphaFoldDB" id="A0A848DP48"/>
<dbReference type="GO" id="GO:0050518">
    <property type="term" value="F:2-C-methyl-D-erythritol 4-phosphate cytidylyltransferase activity"/>
    <property type="evidence" value="ECO:0007669"/>
    <property type="project" value="UniProtKB-UniRule"/>
</dbReference>
<evidence type="ECO:0000256" key="6">
    <source>
        <dbReference type="ARBA" id="ARBA00023229"/>
    </source>
</evidence>
<feature type="site" description="Transition state stabilizer" evidence="7">
    <location>
        <position position="15"/>
    </location>
</feature>
<dbReference type="RefSeq" id="WP_169414926.1">
    <property type="nucleotide sequence ID" value="NZ_JAAXKZ010000101.1"/>
</dbReference>
<comment type="caution">
    <text evidence="9">The sequence shown here is derived from an EMBL/GenBank/DDBJ whole genome shotgun (WGS) entry which is preliminary data.</text>
</comment>
<dbReference type="UniPathway" id="UPA00056">
    <property type="reaction ID" value="UER00093"/>
</dbReference>
<evidence type="ECO:0000256" key="7">
    <source>
        <dbReference type="HAMAP-Rule" id="MF_00108"/>
    </source>
</evidence>
<dbReference type="CDD" id="cd02516">
    <property type="entry name" value="CDP-ME_synthetase"/>
    <property type="match status" value="1"/>
</dbReference>
<feature type="site" description="Transition state stabilizer" evidence="7">
    <location>
        <position position="22"/>
    </location>
</feature>
<evidence type="ECO:0000256" key="5">
    <source>
        <dbReference type="ARBA" id="ARBA00022695"/>
    </source>
</evidence>
<comment type="pathway">
    <text evidence="2 7">Isoprenoid biosynthesis; isopentenyl diphosphate biosynthesis via DXP pathway; isopentenyl diphosphate from 1-deoxy-D-xylulose 5-phosphate: step 2/6.</text>
</comment>
<keyword evidence="5 7" id="KW-0548">Nucleotidyltransferase</keyword>
<reference evidence="9 10" key="1">
    <citation type="submission" date="2020-04" db="EMBL/GenBank/DDBJ databases">
        <authorList>
            <person name="Klaysubun C."/>
            <person name="Duangmal K."/>
            <person name="Lipun K."/>
        </authorList>
    </citation>
    <scope>NUCLEOTIDE SEQUENCE [LARGE SCALE GENOMIC DNA]</scope>
    <source>
        <strain evidence="9 10">DSM 45300</strain>
    </source>
</reference>
<evidence type="ECO:0000256" key="1">
    <source>
        <dbReference type="ARBA" id="ARBA00001282"/>
    </source>
</evidence>
<evidence type="ECO:0000256" key="2">
    <source>
        <dbReference type="ARBA" id="ARBA00004787"/>
    </source>
</evidence>
<feature type="site" description="Positions MEP for the nucleophilic attack" evidence="7">
    <location>
        <position position="175"/>
    </location>
</feature>
<evidence type="ECO:0000313" key="10">
    <source>
        <dbReference type="Proteomes" id="UP000586918"/>
    </source>
</evidence>
<keyword evidence="4 7" id="KW-0808">Transferase</keyword>
<organism evidence="9 10">
    <name type="scientific">Pseudonocardia bannensis</name>
    <dbReference type="NCBI Taxonomy" id="630973"/>
    <lineage>
        <taxon>Bacteria</taxon>
        <taxon>Bacillati</taxon>
        <taxon>Actinomycetota</taxon>
        <taxon>Actinomycetes</taxon>
        <taxon>Pseudonocardiales</taxon>
        <taxon>Pseudonocardiaceae</taxon>
        <taxon>Pseudonocardia</taxon>
    </lineage>
</organism>
<dbReference type="Gene3D" id="3.90.550.10">
    <property type="entry name" value="Spore Coat Polysaccharide Biosynthesis Protein SpsA, Chain A"/>
    <property type="match status" value="1"/>
</dbReference>
<comment type="catalytic activity">
    <reaction evidence="1 7">
        <text>2-C-methyl-D-erythritol 4-phosphate + CTP + H(+) = 4-CDP-2-C-methyl-D-erythritol + diphosphate</text>
        <dbReference type="Rhea" id="RHEA:13429"/>
        <dbReference type="ChEBI" id="CHEBI:15378"/>
        <dbReference type="ChEBI" id="CHEBI:33019"/>
        <dbReference type="ChEBI" id="CHEBI:37563"/>
        <dbReference type="ChEBI" id="CHEBI:57823"/>
        <dbReference type="ChEBI" id="CHEBI:58262"/>
        <dbReference type="EC" id="2.7.7.60"/>
    </reaction>
</comment>
<dbReference type="Pfam" id="PF01128">
    <property type="entry name" value="IspD"/>
    <property type="match status" value="2"/>
</dbReference>
<evidence type="ECO:0000256" key="4">
    <source>
        <dbReference type="ARBA" id="ARBA00022679"/>
    </source>
</evidence>
<dbReference type="SUPFAM" id="SSF53448">
    <property type="entry name" value="Nucleotide-diphospho-sugar transferases"/>
    <property type="match status" value="1"/>
</dbReference>
<accession>A0A848DP48</accession>
<feature type="site" description="Positions MEP for the nucleophilic attack" evidence="7">
    <location>
        <position position="228"/>
    </location>
</feature>
<dbReference type="HAMAP" id="MF_00108">
    <property type="entry name" value="IspD"/>
    <property type="match status" value="1"/>
</dbReference>
<evidence type="ECO:0000256" key="8">
    <source>
        <dbReference type="SAM" id="MobiDB-lite"/>
    </source>
</evidence>
<evidence type="ECO:0000313" key="9">
    <source>
        <dbReference type="EMBL" id="NMH94236.1"/>
    </source>
</evidence>
<dbReference type="InterPro" id="IPR050088">
    <property type="entry name" value="IspD/TarI_cytidylyltransf_bact"/>
</dbReference>
<dbReference type="NCBIfam" id="TIGR00453">
    <property type="entry name" value="ispD"/>
    <property type="match status" value="1"/>
</dbReference>
<evidence type="ECO:0000256" key="3">
    <source>
        <dbReference type="ARBA" id="ARBA00009789"/>
    </source>
</evidence>
<dbReference type="GO" id="GO:0019288">
    <property type="term" value="P:isopentenyl diphosphate biosynthetic process, methylerythritol 4-phosphate pathway"/>
    <property type="evidence" value="ECO:0007669"/>
    <property type="project" value="UniProtKB-UniRule"/>
</dbReference>
<dbReference type="InterPro" id="IPR034683">
    <property type="entry name" value="IspD/TarI"/>
</dbReference>
<keyword evidence="10" id="KW-1185">Reference proteome</keyword>
<dbReference type="EMBL" id="JAAXKZ010000101">
    <property type="protein sequence ID" value="NMH94236.1"/>
    <property type="molecule type" value="Genomic_DNA"/>
</dbReference>
<comment type="function">
    <text evidence="7">Catalyzes the formation of 4-diphosphocytidyl-2-C-methyl-D-erythritol from CTP and 2-C-methyl-D-erythritol 4-phosphate (MEP).</text>
</comment>
<keyword evidence="6 7" id="KW-0414">Isoprene biosynthesis</keyword>
<feature type="region of interest" description="Disordered" evidence="8">
    <location>
        <begin position="90"/>
        <end position="111"/>
    </location>
</feature>
<proteinExistence type="inferred from homology"/>